<dbReference type="InterPro" id="IPR001660">
    <property type="entry name" value="SAM"/>
</dbReference>
<dbReference type="EC" id="3.2.2.6" evidence="3"/>
<evidence type="ECO:0000256" key="5">
    <source>
        <dbReference type="ARBA" id="ARBA00022588"/>
    </source>
</evidence>
<evidence type="ECO:0000256" key="10">
    <source>
        <dbReference type="ARBA" id="ARBA00047304"/>
    </source>
</evidence>
<evidence type="ECO:0000313" key="13">
    <source>
        <dbReference type="EMBL" id="CAG9800355.1"/>
    </source>
</evidence>
<dbReference type="GO" id="GO:0045087">
    <property type="term" value="P:innate immune response"/>
    <property type="evidence" value="ECO:0007669"/>
    <property type="project" value="UniProtKB-KW"/>
</dbReference>
<dbReference type="SUPFAM" id="SSF47769">
    <property type="entry name" value="SAM/Pointed domain"/>
    <property type="match status" value="1"/>
</dbReference>
<proteinExistence type="inferred from homology"/>
<dbReference type="GO" id="GO:0061809">
    <property type="term" value="F:NAD+ nucleosidase activity, cyclic ADP-ribose generating"/>
    <property type="evidence" value="ECO:0007669"/>
    <property type="project" value="UniProtKB-EC"/>
</dbReference>
<dbReference type="GO" id="GO:0003953">
    <property type="term" value="F:NAD+ nucleosidase activity"/>
    <property type="evidence" value="ECO:0007669"/>
    <property type="project" value="InterPro"/>
</dbReference>
<dbReference type="PROSITE" id="PS50104">
    <property type="entry name" value="TIR"/>
    <property type="match status" value="1"/>
</dbReference>
<evidence type="ECO:0000256" key="9">
    <source>
        <dbReference type="ARBA" id="ARBA00023027"/>
    </source>
</evidence>
<evidence type="ECO:0000313" key="14">
    <source>
        <dbReference type="Proteomes" id="UP001153620"/>
    </source>
</evidence>
<keyword evidence="8" id="KW-0391">Immunity</keyword>
<dbReference type="GO" id="GO:0007165">
    <property type="term" value="P:signal transduction"/>
    <property type="evidence" value="ECO:0007669"/>
    <property type="project" value="InterPro"/>
</dbReference>
<dbReference type="Proteomes" id="UP001153620">
    <property type="component" value="Chromosome 1"/>
</dbReference>
<accession>A0A9N9WP56</accession>
<keyword evidence="5" id="KW-0399">Innate immunity</keyword>
<dbReference type="PANTHER" id="PTHR22998:SF1">
    <property type="entry name" value="NAD(+) HYDROLASE SARM1"/>
    <property type="match status" value="1"/>
</dbReference>
<feature type="domain" description="SAM" evidence="12">
    <location>
        <begin position="359"/>
        <end position="421"/>
    </location>
</feature>
<evidence type="ECO:0000256" key="4">
    <source>
        <dbReference type="ARBA" id="ARBA00022490"/>
    </source>
</evidence>
<dbReference type="GO" id="GO:0048678">
    <property type="term" value="P:response to axon injury"/>
    <property type="evidence" value="ECO:0007669"/>
    <property type="project" value="InterPro"/>
</dbReference>
<dbReference type="PROSITE" id="PS50105">
    <property type="entry name" value="SAM_DOMAIN"/>
    <property type="match status" value="1"/>
</dbReference>
<dbReference type="InterPro" id="IPR035897">
    <property type="entry name" value="Toll_tir_struct_dom_sf"/>
</dbReference>
<dbReference type="Gene3D" id="1.25.10.10">
    <property type="entry name" value="Leucine-rich Repeat Variant"/>
    <property type="match status" value="1"/>
</dbReference>
<dbReference type="SMART" id="SM00255">
    <property type="entry name" value="TIR"/>
    <property type="match status" value="1"/>
</dbReference>
<keyword evidence="14" id="KW-1185">Reference proteome</keyword>
<dbReference type="Gene3D" id="3.40.50.10140">
    <property type="entry name" value="Toll/interleukin-1 receptor homology (TIR) domain"/>
    <property type="match status" value="1"/>
</dbReference>
<dbReference type="AlphaFoldDB" id="A0A9N9WP56"/>
<evidence type="ECO:0000259" key="11">
    <source>
        <dbReference type="PROSITE" id="PS50104"/>
    </source>
</evidence>
<reference evidence="13" key="1">
    <citation type="submission" date="2022-01" db="EMBL/GenBank/DDBJ databases">
        <authorList>
            <person name="King R."/>
        </authorList>
    </citation>
    <scope>NUCLEOTIDE SEQUENCE</scope>
</reference>
<dbReference type="InterPro" id="IPR011989">
    <property type="entry name" value="ARM-like"/>
</dbReference>
<dbReference type="GO" id="GO:0034128">
    <property type="term" value="P:negative regulation of MyD88-independent toll-like receptor signaling pathway"/>
    <property type="evidence" value="ECO:0007669"/>
    <property type="project" value="InterPro"/>
</dbReference>
<comment type="catalytic activity">
    <reaction evidence="10">
        <text>NAD(+) + H2O = ADP-D-ribose + nicotinamide + H(+)</text>
        <dbReference type="Rhea" id="RHEA:16301"/>
        <dbReference type="ChEBI" id="CHEBI:15377"/>
        <dbReference type="ChEBI" id="CHEBI:15378"/>
        <dbReference type="ChEBI" id="CHEBI:17154"/>
        <dbReference type="ChEBI" id="CHEBI:57540"/>
        <dbReference type="ChEBI" id="CHEBI:57967"/>
        <dbReference type="EC" id="3.2.2.6"/>
    </reaction>
    <physiologicalReaction direction="left-to-right" evidence="10">
        <dbReference type="Rhea" id="RHEA:16302"/>
    </physiologicalReaction>
</comment>
<dbReference type="InterPro" id="IPR013761">
    <property type="entry name" value="SAM/pointed_sf"/>
</dbReference>
<feature type="domain" description="TIR" evidence="11">
    <location>
        <begin position="467"/>
        <end position="605"/>
    </location>
</feature>
<dbReference type="InterPro" id="IPR000157">
    <property type="entry name" value="TIR_dom"/>
</dbReference>
<dbReference type="Pfam" id="PF13676">
    <property type="entry name" value="TIR_2"/>
    <property type="match status" value="1"/>
</dbReference>
<evidence type="ECO:0000256" key="1">
    <source>
        <dbReference type="ARBA" id="ARBA00004496"/>
    </source>
</evidence>
<name>A0A9N9WP56_9DIPT</name>
<protein>
    <recommendedName>
        <fullName evidence="3">ADP-ribosyl cyclase/cyclic ADP-ribose hydrolase</fullName>
        <ecNumber evidence="3">3.2.2.6</ecNumber>
    </recommendedName>
</protein>
<reference evidence="13" key="2">
    <citation type="submission" date="2022-10" db="EMBL/GenBank/DDBJ databases">
        <authorList>
            <consortium name="ENA_rothamsted_submissions"/>
            <consortium name="culmorum"/>
            <person name="King R."/>
        </authorList>
    </citation>
    <scope>NUCLEOTIDE SEQUENCE</scope>
</reference>
<evidence type="ECO:0000256" key="6">
    <source>
        <dbReference type="ARBA" id="ARBA00022737"/>
    </source>
</evidence>
<dbReference type="PANTHER" id="PTHR22998">
    <property type="entry name" value="SARM1"/>
    <property type="match status" value="1"/>
</dbReference>
<keyword evidence="6" id="KW-0677">Repeat</keyword>
<dbReference type="OrthoDB" id="202764at2759"/>
<dbReference type="EMBL" id="OU895877">
    <property type="protein sequence ID" value="CAG9800355.1"/>
    <property type="molecule type" value="Genomic_DNA"/>
</dbReference>
<organism evidence="13 14">
    <name type="scientific">Chironomus riparius</name>
    <dbReference type="NCBI Taxonomy" id="315576"/>
    <lineage>
        <taxon>Eukaryota</taxon>
        <taxon>Metazoa</taxon>
        <taxon>Ecdysozoa</taxon>
        <taxon>Arthropoda</taxon>
        <taxon>Hexapoda</taxon>
        <taxon>Insecta</taxon>
        <taxon>Pterygota</taxon>
        <taxon>Neoptera</taxon>
        <taxon>Endopterygota</taxon>
        <taxon>Diptera</taxon>
        <taxon>Nematocera</taxon>
        <taxon>Chironomoidea</taxon>
        <taxon>Chironomidae</taxon>
        <taxon>Chironominae</taxon>
        <taxon>Chironomus</taxon>
    </lineage>
</organism>
<dbReference type="GO" id="GO:0035591">
    <property type="term" value="F:signaling adaptor activity"/>
    <property type="evidence" value="ECO:0007669"/>
    <property type="project" value="InterPro"/>
</dbReference>
<comment type="subcellular location">
    <subcellularLocation>
        <location evidence="1">Cytoplasm</location>
    </subcellularLocation>
</comment>
<evidence type="ECO:0000256" key="7">
    <source>
        <dbReference type="ARBA" id="ARBA00022801"/>
    </source>
</evidence>
<comment type="similarity">
    <text evidence="2">Belongs to the SARM1 family.</text>
</comment>
<keyword evidence="9" id="KW-0520">NAD</keyword>
<dbReference type="GO" id="GO:0005737">
    <property type="term" value="C:cytoplasm"/>
    <property type="evidence" value="ECO:0007669"/>
    <property type="project" value="UniProtKB-SubCell"/>
</dbReference>
<evidence type="ECO:0000256" key="3">
    <source>
        <dbReference type="ARBA" id="ARBA00011982"/>
    </source>
</evidence>
<keyword evidence="7" id="KW-0378">Hydrolase</keyword>
<dbReference type="SUPFAM" id="SSF52200">
    <property type="entry name" value="Toll/Interleukin receptor TIR domain"/>
    <property type="match status" value="1"/>
</dbReference>
<evidence type="ECO:0000256" key="8">
    <source>
        <dbReference type="ARBA" id="ARBA00022859"/>
    </source>
</evidence>
<dbReference type="Pfam" id="PF00536">
    <property type="entry name" value="SAM_1"/>
    <property type="match status" value="1"/>
</dbReference>
<dbReference type="SUPFAM" id="SSF48371">
    <property type="entry name" value="ARM repeat"/>
    <property type="match status" value="1"/>
</dbReference>
<evidence type="ECO:0000259" key="12">
    <source>
        <dbReference type="PROSITE" id="PS50105"/>
    </source>
</evidence>
<sequence length="629" mass="72911">MQQHSSSSLSQTSFHAVKKSLNIIHRTVIPDDLMRTKLVSYVTKIRSGSNFDISLLNCTFELNALDTIQPLIDSGIVGAIFDCYDSFTDQQKSRILPIISTISSTAYKNVIVSKSLEDLMRILKLAYNESTMKKVLDTIKEYLELDEAITEKILKLGGLEIILEACSSINSDILYLCSKMILYIVLFGGKSSVQMLMKSNLNAWILPLVHIYEDNRIRYFAFFSLVYIRSIHKIHHDFFEYGLMDNNVHWLSENEIHLRSSASFECKDTANLYHKLLSMLTSKNRMAQTFGTFQICCELSSNFDAFSVYHDTSAVRALRRIAVYSNIITSRFAINALIILTNMSDNRVQRFPPKSISEWNQEDVQKWLKIFGFQDYCLFFLGIDGEALMRLSENDLKNHYFMVDSCKRKMFLEERSILGGESSLKMIKSLQEESTLYQSEQLISNGLSITFDQRSFVIDSPFRVVKKKYDVFISYRRQGGSDLASLIFIYLKGKKHRVFFDVQTLRAGKFADKLKNSIQQSKNFILLLTNDALNRCKDEGDWIAIEIEMALKSNCNIIPITRDFDNSAFDDNNLPDNIKQIKEFNQIHWHHDTQNSCLKRISEYMENRDDPACFWNWRNMRKRISHEQS</sequence>
<keyword evidence="4" id="KW-0963">Cytoplasm</keyword>
<dbReference type="Gene3D" id="1.10.150.50">
    <property type="entry name" value="Transcription Factor, Ets-1"/>
    <property type="match status" value="1"/>
</dbReference>
<evidence type="ECO:0000256" key="2">
    <source>
        <dbReference type="ARBA" id="ARBA00008291"/>
    </source>
</evidence>
<dbReference type="InterPro" id="IPR016024">
    <property type="entry name" value="ARM-type_fold"/>
</dbReference>
<dbReference type="InterPro" id="IPR039184">
    <property type="entry name" value="SARM1"/>
</dbReference>
<gene>
    <name evidence="13" type="ORF">CHIRRI_LOCUS3299</name>
</gene>